<organism evidence="2 3">
    <name type="scientific">Elysia crispata</name>
    <name type="common">lettuce slug</name>
    <dbReference type="NCBI Taxonomy" id="231223"/>
    <lineage>
        <taxon>Eukaryota</taxon>
        <taxon>Metazoa</taxon>
        <taxon>Spiralia</taxon>
        <taxon>Lophotrochozoa</taxon>
        <taxon>Mollusca</taxon>
        <taxon>Gastropoda</taxon>
        <taxon>Heterobranchia</taxon>
        <taxon>Euthyneura</taxon>
        <taxon>Panpulmonata</taxon>
        <taxon>Sacoglossa</taxon>
        <taxon>Placobranchoidea</taxon>
        <taxon>Plakobranchidae</taxon>
        <taxon>Elysia</taxon>
    </lineage>
</organism>
<feature type="compositionally biased region" description="Basic and acidic residues" evidence="1">
    <location>
        <begin position="92"/>
        <end position="102"/>
    </location>
</feature>
<protein>
    <submittedName>
        <fullName evidence="2">Uncharacterized protein</fullName>
    </submittedName>
</protein>
<comment type="caution">
    <text evidence="2">The sequence shown here is derived from an EMBL/GenBank/DDBJ whole genome shotgun (WGS) entry which is preliminary data.</text>
</comment>
<evidence type="ECO:0000256" key="1">
    <source>
        <dbReference type="SAM" id="MobiDB-lite"/>
    </source>
</evidence>
<dbReference type="AlphaFoldDB" id="A0AAE1D0V2"/>
<proteinExistence type="predicted"/>
<sequence length="117" mass="13211">MAKLGACKPKPYRPGYLEPCERRSGFINTDDVRKKLVRKCHILDLRRSEFVPSIPKTSIEFLSPSSSLFETSVMNSGLPSSQREGCSQKMPAPDRTRSRTEPRTNALTFCVFKARTS</sequence>
<accession>A0AAE1D0V2</accession>
<feature type="compositionally biased region" description="Polar residues" evidence="1">
    <location>
        <begin position="73"/>
        <end position="85"/>
    </location>
</feature>
<dbReference type="EMBL" id="JAWDGP010005908">
    <property type="protein sequence ID" value="KAK3750088.1"/>
    <property type="molecule type" value="Genomic_DNA"/>
</dbReference>
<dbReference type="Proteomes" id="UP001283361">
    <property type="component" value="Unassembled WGS sequence"/>
</dbReference>
<feature type="region of interest" description="Disordered" evidence="1">
    <location>
        <begin position="73"/>
        <end position="102"/>
    </location>
</feature>
<name>A0AAE1D0V2_9GAST</name>
<keyword evidence="3" id="KW-1185">Reference proteome</keyword>
<evidence type="ECO:0000313" key="2">
    <source>
        <dbReference type="EMBL" id="KAK3750088.1"/>
    </source>
</evidence>
<gene>
    <name evidence="2" type="ORF">RRG08_060207</name>
</gene>
<reference evidence="2" key="1">
    <citation type="journal article" date="2023" name="G3 (Bethesda)">
        <title>A reference genome for the long-term kleptoplast-retaining sea slug Elysia crispata morphotype clarki.</title>
        <authorList>
            <person name="Eastman K.E."/>
            <person name="Pendleton A.L."/>
            <person name="Shaikh M.A."/>
            <person name="Suttiyut T."/>
            <person name="Ogas R."/>
            <person name="Tomko P."/>
            <person name="Gavelis G."/>
            <person name="Widhalm J.R."/>
            <person name="Wisecaver J.H."/>
        </authorList>
    </citation>
    <scope>NUCLEOTIDE SEQUENCE</scope>
    <source>
        <strain evidence="2">ECLA1</strain>
    </source>
</reference>
<evidence type="ECO:0000313" key="3">
    <source>
        <dbReference type="Proteomes" id="UP001283361"/>
    </source>
</evidence>